<reference evidence="2 3" key="1">
    <citation type="submission" date="2006-10" db="EMBL/GenBank/DDBJ databases">
        <authorList>
            <person name="Fleischmann R.D."/>
            <person name="Dodson R.J."/>
            <person name="Haft D.H."/>
            <person name="Merkel J.S."/>
            <person name="Nelson W.C."/>
            <person name="Fraser C.M."/>
        </authorList>
    </citation>
    <scope>NUCLEOTIDE SEQUENCE [LARGE SCALE GENOMIC DNA]</scope>
    <source>
        <strain evidence="2 3">104</strain>
    </source>
</reference>
<name>A0A0H3A4D3_MYCA1</name>
<accession>A0A0H3A4D3</accession>
<feature type="region of interest" description="Disordered" evidence="1">
    <location>
        <begin position="489"/>
        <end position="510"/>
    </location>
</feature>
<dbReference type="RefSeq" id="WP_011724194.1">
    <property type="nucleotide sequence ID" value="NC_008595.1"/>
</dbReference>
<dbReference type="KEGG" id="mav:MAV_1504"/>
<protein>
    <submittedName>
        <fullName evidence="2">Gp2 protein</fullName>
    </submittedName>
</protein>
<gene>
    <name evidence="2" type="ordered locus">MAV_1504</name>
</gene>
<dbReference type="HOGENOM" id="CLU_538422_0_0_11"/>
<dbReference type="AlphaFoldDB" id="A0A0H3A4D3"/>
<dbReference type="Pfam" id="PF03237">
    <property type="entry name" value="Terminase_6N"/>
    <property type="match status" value="1"/>
</dbReference>
<evidence type="ECO:0000313" key="3">
    <source>
        <dbReference type="Proteomes" id="UP000001574"/>
    </source>
</evidence>
<organism evidence="2 3">
    <name type="scientific">Mycobacterium avium (strain 104)</name>
    <dbReference type="NCBI Taxonomy" id="243243"/>
    <lineage>
        <taxon>Bacteria</taxon>
        <taxon>Bacillati</taxon>
        <taxon>Actinomycetota</taxon>
        <taxon>Actinomycetes</taxon>
        <taxon>Mycobacteriales</taxon>
        <taxon>Mycobacteriaceae</taxon>
        <taxon>Mycobacterium</taxon>
        <taxon>Mycobacterium avium complex (MAC)</taxon>
    </lineage>
</organism>
<evidence type="ECO:0000256" key="1">
    <source>
        <dbReference type="SAM" id="MobiDB-lite"/>
    </source>
</evidence>
<sequence length="510" mass="53966">MTAMTDRPRTPIAAMTAARATASARARRRPDTPAELARRLIPGYVVTPAIKLLSDELVRAVETPDARLIVTMPPRTGKSVQTSQVFPVWLLSRDPDAEVIVKSYGDALAEEHSAAARRLIAENPAVVGIELAADKQAVGRWRVAGHRGGMLAGGILSSTTGFGASVLLVDDPVKGAQEADSDAYRKRLYAEMRASLMTRLMPGASAIIVLTRWHPDDLAGSLLAEPGSRWRCVNIPAISTAGVPDALGRERSGVAMTSAVGRTAEQFREIKTEVGSRAWAAMYLGTPSTPEGGLVKAAWIDTWRLPAAPPGTVKIVVGVDPADSGQGDETGIIAAALTADGVVALIADVSGRMTSDAWAVRAVQLAADVGASEIAVEAFAARATYTRLVTEVLARFRVDRPIRVTGWPPKGTDRGKGDAVARSTGLLAALEVGRCRVAGFLPDFEAQAVTWEAGQHQPDRVAAAVVAYDVLAHSIGQGMHVVTPMDTARRAREGKISPPPAWMTRRVGGR</sequence>
<evidence type="ECO:0000313" key="2">
    <source>
        <dbReference type="EMBL" id="ABK69209.1"/>
    </source>
</evidence>
<dbReference type="Proteomes" id="UP000001574">
    <property type="component" value="Chromosome"/>
</dbReference>
<dbReference type="EMBL" id="CP000479">
    <property type="protein sequence ID" value="ABK69209.1"/>
    <property type="molecule type" value="Genomic_DNA"/>
</dbReference>
<proteinExistence type="predicted"/>